<dbReference type="InterPro" id="IPR050930">
    <property type="entry name" value="MFS_Vesicular_Transporter"/>
</dbReference>
<dbReference type="PANTHER" id="PTHR23506">
    <property type="entry name" value="GH10249P"/>
    <property type="match status" value="1"/>
</dbReference>
<feature type="transmembrane region" description="Helical" evidence="6">
    <location>
        <begin position="316"/>
        <end position="338"/>
    </location>
</feature>
<dbReference type="InterPro" id="IPR036259">
    <property type="entry name" value="MFS_trans_sf"/>
</dbReference>
<keyword evidence="2" id="KW-0813">Transport</keyword>
<feature type="transmembrane region" description="Helical" evidence="6">
    <location>
        <begin position="217"/>
        <end position="236"/>
    </location>
</feature>
<feature type="transmembrane region" description="Helical" evidence="6">
    <location>
        <begin position="350"/>
        <end position="371"/>
    </location>
</feature>
<feature type="transmembrane region" description="Helical" evidence="6">
    <location>
        <begin position="150"/>
        <end position="169"/>
    </location>
</feature>
<evidence type="ECO:0000313" key="8">
    <source>
        <dbReference type="EMBL" id="KAA1249473.1"/>
    </source>
</evidence>
<accession>A0A5B1BQ55</accession>
<dbReference type="EMBL" id="VTZN01000089">
    <property type="protein sequence ID" value="KAA1249473.1"/>
    <property type="molecule type" value="Genomic_DNA"/>
</dbReference>
<feature type="transmembrane region" description="Helical" evidence="6">
    <location>
        <begin position="288"/>
        <end position="310"/>
    </location>
</feature>
<dbReference type="OrthoDB" id="9793283at2"/>
<dbReference type="Pfam" id="PF07690">
    <property type="entry name" value="MFS_1"/>
    <property type="match status" value="2"/>
</dbReference>
<feature type="transmembrane region" description="Helical" evidence="6">
    <location>
        <begin position="52"/>
        <end position="75"/>
    </location>
</feature>
<dbReference type="CDD" id="cd17325">
    <property type="entry name" value="MFS_MdtG_SLC18_like"/>
    <property type="match status" value="1"/>
</dbReference>
<dbReference type="GO" id="GO:0022857">
    <property type="term" value="F:transmembrane transporter activity"/>
    <property type="evidence" value="ECO:0007669"/>
    <property type="project" value="InterPro"/>
</dbReference>
<name>A0A5B1BQ55_MYCSI</name>
<keyword evidence="4 6" id="KW-1133">Transmembrane helix</keyword>
<dbReference type="InterPro" id="IPR001958">
    <property type="entry name" value="Tet-R_TetA/multi-R_MdtG-like"/>
</dbReference>
<dbReference type="RefSeq" id="WP_149654689.1">
    <property type="nucleotide sequence ID" value="NZ_VTZN01000089.1"/>
</dbReference>
<reference evidence="8 9" key="1">
    <citation type="submission" date="2019-09" db="EMBL/GenBank/DDBJ databases">
        <title>Report of infection by Mycobacterium simiae a patient suffering from pulmonary tuberculosis.</title>
        <authorList>
            <person name="Mohanty P.S."/>
            <person name="Bansal A.K."/>
            <person name="Singh H."/>
            <person name="Sharma S."/>
            <person name="Patil S.A."/>
            <person name="Upadhaya P."/>
            <person name="Singh P.K."/>
            <person name="Kumar D."/>
            <person name="Kumar S."/>
            <person name="Singh R.K."/>
            <person name="Chaudhary B."/>
        </authorList>
    </citation>
    <scope>NUCLEOTIDE SEQUENCE [LARGE SCALE GENOMIC DNA]</scope>
    <source>
        <strain evidence="8 9">JAL-560-SIM</strain>
    </source>
</reference>
<feature type="domain" description="Major facilitator superfamily (MFS) profile" evidence="7">
    <location>
        <begin position="19"/>
        <end position="404"/>
    </location>
</feature>
<feature type="transmembrane region" description="Helical" evidence="6">
    <location>
        <begin position="175"/>
        <end position="196"/>
    </location>
</feature>
<dbReference type="AlphaFoldDB" id="A0A5B1BQ55"/>
<dbReference type="GO" id="GO:0005886">
    <property type="term" value="C:plasma membrane"/>
    <property type="evidence" value="ECO:0007669"/>
    <property type="project" value="UniProtKB-SubCell"/>
</dbReference>
<evidence type="ECO:0000256" key="6">
    <source>
        <dbReference type="SAM" id="Phobius"/>
    </source>
</evidence>
<dbReference type="PROSITE" id="PS50850">
    <property type="entry name" value="MFS"/>
    <property type="match status" value="1"/>
</dbReference>
<feature type="transmembrane region" description="Helical" evidence="6">
    <location>
        <begin position="118"/>
        <end position="138"/>
    </location>
</feature>
<protein>
    <submittedName>
        <fullName evidence="8">MFS transporter</fullName>
    </submittedName>
</protein>
<keyword evidence="3 6" id="KW-0812">Transmembrane</keyword>
<feature type="transmembrane region" description="Helical" evidence="6">
    <location>
        <begin position="87"/>
        <end position="106"/>
    </location>
</feature>
<dbReference type="Proteomes" id="UP000324701">
    <property type="component" value="Unassembled WGS sequence"/>
</dbReference>
<keyword evidence="9" id="KW-1185">Reference proteome</keyword>
<evidence type="ECO:0000259" key="7">
    <source>
        <dbReference type="PROSITE" id="PS50850"/>
    </source>
</evidence>
<evidence type="ECO:0000313" key="9">
    <source>
        <dbReference type="Proteomes" id="UP000324701"/>
    </source>
</evidence>
<comment type="caution">
    <text evidence="8">The sequence shown here is derived from an EMBL/GenBank/DDBJ whole genome shotgun (WGS) entry which is preliminary data.</text>
</comment>
<evidence type="ECO:0000256" key="5">
    <source>
        <dbReference type="ARBA" id="ARBA00023136"/>
    </source>
</evidence>
<evidence type="ECO:0000256" key="3">
    <source>
        <dbReference type="ARBA" id="ARBA00022692"/>
    </source>
</evidence>
<keyword evidence="5 6" id="KW-0472">Membrane</keyword>
<dbReference type="SUPFAM" id="SSF103473">
    <property type="entry name" value="MFS general substrate transporter"/>
    <property type="match status" value="1"/>
</dbReference>
<proteinExistence type="predicted"/>
<evidence type="ECO:0000256" key="4">
    <source>
        <dbReference type="ARBA" id="ARBA00022989"/>
    </source>
</evidence>
<feature type="transmembrane region" description="Helical" evidence="6">
    <location>
        <begin position="377"/>
        <end position="398"/>
    </location>
</feature>
<feature type="transmembrane region" description="Helical" evidence="6">
    <location>
        <begin position="256"/>
        <end position="276"/>
    </location>
</feature>
<evidence type="ECO:0000256" key="1">
    <source>
        <dbReference type="ARBA" id="ARBA00004651"/>
    </source>
</evidence>
<comment type="subcellular location">
    <subcellularLocation>
        <location evidence="1">Cell membrane</location>
        <topology evidence="1">Multi-pass membrane protein</topology>
    </subcellularLocation>
</comment>
<dbReference type="InterPro" id="IPR020846">
    <property type="entry name" value="MFS_dom"/>
</dbReference>
<sequence length="409" mass="40818">MRSQTLTTKRSSDSIGCRERILLGVVGFIFFVDMLVYGIVVPVLPSLAKPAGLQFMGVGAVFACYGLAYFVFTPVAGRLVDWRGSRMVLLSGAVVLALATLVFGYASSPVELATSRVLQGAGAAATWVAGYAALVEVFPREQRGRAVGTASIGTALGVLVGPTAGGLLLEAGGPRAPFVLAAGLAAAAVLVLTVALPRSARPVRSGLADSAGSGSHMLPGLAVPWLMAGLAAGLALGAVEATLPIDLAARLDVSGITVGLLFALTTAAFIATSQGAGRLSDGGRRGPVLAAGWVTISLAMAVIGLPSAVALQAVTLTFLGAGLGAMIATIMPALADVMDVSDAQRPGTAAAAYNLSFSAGSMAGAPLAGWLADLQSFQAATLLIALVTAACGALAALARAALARHIISA</sequence>
<dbReference type="Gene3D" id="1.20.1250.20">
    <property type="entry name" value="MFS general substrate transporter like domains"/>
    <property type="match status" value="1"/>
</dbReference>
<evidence type="ECO:0000256" key="2">
    <source>
        <dbReference type="ARBA" id="ARBA00022448"/>
    </source>
</evidence>
<gene>
    <name evidence="8" type="ORF">F0Q45_15000</name>
</gene>
<feature type="transmembrane region" description="Helical" evidence="6">
    <location>
        <begin position="21"/>
        <end position="40"/>
    </location>
</feature>
<organism evidence="8 9">
    <name type="scientific">Mycobacterium simiae</name>
    <name type="common">Mycobacterium habana</name>
    <dbReference type="NCBI Taxonomy" id="1784"/>
    <lineage>
        <taxon>Bacteria</taxon>
        <taxon>Bacillati</taxon>
        <taxon>Actinomycetota</taxon>
        <taxon>Actinomycetes</taxon>
        <taxon>Mycobacteriales</taxon>
        <taxon>Mycobacteriaceae</taxon>
        <taxon>Mycobacterium</taxon>
        <taxon>Mycobacterium simiae complex</taxon>
    </lineage>
</organism>
<dbReference type="PRINTS" id="PR01035">
    <property type="entry name" value="TCRTETA"/>
</dbReference>
<dbReference type="PANTHER" id="PTHR23506:SF23">
    <property type="entry name" value="GH10249P"/>
    <property type="match status" value="1"/>
</dbReference>
<dbReference type="InterPro" id="IPR011701">
    <property type="entry name" value="MFS"/>
</dbReference>